<reference evidence="2" key="1">
    <citation type="journal article" date="2023" name="G3 (Bethesda)">
        <title>Genome assembly and association tests identify interacting loci associated with vigor, precocity, and sex in interspecific pistachio rootstocks.</title>
        <authorList>
            <person name="Palmer W."/>
            <person name="Jacygrad E."/>
            <person name="Sagayaradj S."/>
            <person name="Cavanaugh K."/>
            <person name="Han R."/>
            <person name="Bertier L."/>
            <person name="Beede B."/>
            <person name="Kafkas S."/>
            <person name="Golino D."/>
            <person name="Preece J."/>
            <person name="Michelmore R."/>
        </authorList>
    </citation>
    <scope>NUCLEOTIDE SEQUENCE [LARGE SCALE GENOMIC DNA]</scope>
</reference>
<organism evidence="1 2">
    <name type="scientific">Pistacia integerrima</name>
    <dbReference type="NCBI Taxonomy" id="434235"/>
    <lineage>
        <taxon>Eukaryota</taxon>
        <taxon>Viridiplantae</taxon>
        <taxon>Streptophyta</taxon>
        <taxon>Embryophyta</taxon>
        <taxon>Tracheophyta</taxon>
        <taxon>Spermatophyta</taxon>
        <taxon>Magnoliopsida</taxon>
        <taxon>eudicotyledons</taxon>
        <taxon>Gunneridae</taxon>
        <taxon>Pentapetalae</taxon>
        <taxon>rosids</taxon>
        <taxon>malvids</taxon>
        <taxon>Sapindales</taxon>
        <taxon>Anacardiaceae</taxon>
        <taxon>Pistacia</taxon>
    </lineage>
</organism>
<sequence length="77" mass="8977">MGIGLPRIMRKLKLRLRKLQKGKRCSLRILISYYYYFTCVVVLGIMCWIHIFRVGISFTSKSNPRDAAKNMESLCSC</sequence>
<evidence type="ECO:0000313" key="1">
    <source>
        <dbReference type="EMBL" id="KAJ0018248.1"/>
    </source>
</evidence>
<dbReference type="EMBL" id="CM047747">
    <property type="protein sequence ID" value="KAJ0018248.1"/>
    <property type="molecule type" value="Genomic_DNA"/>
</dbReference>
<keyword evidence="2" id="KW-1185">Reference proteome</keyword>
<gene>
    <name evidence="1" type="ORF">Pint_11424</name>
</gene>
<name>A0ACC0XKW7_9ROSI</name>
<accession>A0ACC0XKW7</accession>
<evidence type="ECO:0000313" key="2">
    <source>
        <dbReference type="Proteomes" id="UP001163603"/>
    </source>
</evidence>
<comment type="caution">
    <text evidence="1">The sequence shown here is derived from an EMBL/GenBank/DDBJ whole genome shotgun (WGS) entry which is preliminary data.</text>
</comment>
<dbReference type="Proteomes" id="UP001163603">
    <property type="component" value="Chromosome 12"/>
</dbReference>
<proteinExistence type="predicted"/>
<protein>
    <submittedName>
        <fullName evidence="1">Uncharacterized protein</fullName>
    </submittedName>
</protein>